<comment type="caution">
    <text evidence="2">The sequence shown here is derived from an EMBL/GenBank/DDBJ whole genome shotgun (WGS) entry which is preliminary data.</text>
</comment>
<evidence type="ECO:0000256" key="1">
    <source>
        <dbReference type="SAM" id="MobiDB-lite"/>
    </source>
</evidence>
<feature type="region of interest" description="Disordered" evidence="1">
    <location>
        <begin position="56"/>
        <end position="78"/>
    </location>
</feature>
<name>A0A7J7R4S5_MYOMY</name>
<accession>A0A7J7R4S5</accession>
<reference evidence="2 3" key="1">
    <citation type="journal article" date="2020" name="Nature">
        <title>Six reference-quality genomes reveal evolution of bat adaptations.</title>
        <authorList>
            <person name="Jebb D."/>
            <person name="Huang Z."/>
            <person name="Pippel M."/>
            <person name="Hughes G.M."/>
            <person name="Lavrichenko K."/>
            <person name="Devanna P."/>
            <person name="Winkler S."/>
            <person name="Jermiin L.S."/>
            <person name="Skirmuntt E.C."/>
            <person name="Katzourakis A."/>
            <person name="Burkitt-Gray L."/>
            <person name="Ray D.A."/>
            <person name="Sullivan K.A.M."/>
            <person name="Roscito J.G."/>
            <person name="Kirilenko B.M."/>
            <person name="Davalos L.M."/>
            <person name="Corthals A.P."/>
            <person name="Power M.L."/>
            <person name="Jones G."/>
            <person name="Ransome R.D."/>
            <person name="Dechmann D.K.N."/>
            <person name="Locatelli A.G."/>
            <person name="Puechmaille S.J."/>
            <person name="Fedrigo O."/>
            <person name="Jarvis E.D."/>
            <person name="Hiller M."/>
            <person name="Vernes S.C."/>
            <person name="Myers E.W."/>
            <person name="Teeling E.C."/>
        </authorList>
    </citation>
    <scope>NUCLEOTIDE SEQUENCE [LARGE SCALE GENOMIC DNA]</scope>
    <source>
        <strain evidence="2">MMyoMyo1</strain>
        <tissue evidence="2">Flight muscle</tissue>
    </source>
</reference>
<evidence type="ECO:0000313" key="3">
    <source>
        <dbReference type="Proteomes" id="UP000527355"/>
    </source>
</evidence>
<keyword evidence="3" id="KW-1185">Reference proteome</keyword>
<dbReference type="AlphaFoldDB" id="A0A7J7R4S5"/>
<protein>
    <submittedName>
        <fullName evidence="2">Dipeptidase 1</fullName>
    </submittedName>
</protein>
<organism evidence="2 3">
    <name type="scientific">Myotis myotis</name>
    <name type="common">Greater mouse-eared bat</name>
    <name type="synonym">Vespertilio myotis</name>
    <dbReference type="NCBI Taxonomy" id="51298"/>
    <lineage>
        <taxon>Eukaryota</taxon>
        <taxon>Metazoa</taxon>
        <taxon>Chordata</taxon>
        <taxon>Craniata</taxon>
        <taxon>Vertebrata</taxon>
        <taxon>Euteleostomi</taxon>
        <taxon>Mammalia</taxon>
        <taxon>Eutheria</taxon>
        <taxon>Laurasiatheria</taxon>
        <taxon>Chiroptera</taxon>
        <taxon>Yangochiroptera</taxon>
        <taxon>Vespertilionidae</taxon>
        <taxon>Myotis</taxon>
    </lineage>
</organism>
<gene>
    <name evidence="2" type="ORF">mMyoMyo1_004077</name>
</gene>
<sequence>MTTSPAKGRPTCLKWQTTWTTSRRWREPEPWALVGTSTVLQGSRWGLRTCPSTQTWSPSCSGGNGRRRRSGAPWLTTC</sequence>
<dbReference type="EMBL" id="JABWUV010000037">
    <property type="protein sequence ID" value="KAF6271072.1"/>
    <property type="molecule type" value="Genomic_DNA"/>
</dbReference>
<proteinExistence type="predicted"/>
<dbReference type="Proteomes" id="UP000527355">
    <property type="component" value="Unassembled WGS sequence"/>
</dbReference>
<evidence type="ECO:0000313" key="2">
    <source>
        <dbReference type="EMBL" id="KAF6271072.1"/>
    </source>
</evidence>